<geneLocation type="mitochondrion" evidence="3"/>
<feature type="transmembrane region" description="Helical" evidence="2">
    <location>
        <begin position="134"/>
        <end position="156"/>
    </location>
</feature>
<feature type="region of interest" description="Disordered" evidence="1">
    <location>
        <begin position="294"/>
        <end position="343"/>
    </location>
</feature>
<organism evidence="3">
    <name type="scientific">Parmotrema stuppeum</name>
    <dbReference type="NCBI Taxonomy" id="2041279"/>
    <lineage>
        <taxon>Eukaryota</taxon>
        <taxon>Fungi</taxon>
        <taxon>Dikarya</taxon>
        <taxon>Ascomycota</taxon>
        <taxon>Pezizomycotina</taxon>
        <taxon>Lecanoromycetes</taxon>
        <taxon>OSLEUM clade</taxon>
        <taxon>Lecanoromycetidae</taxon>
        <taxon>Lecanorales</taxon>
        <taxon>Lecanorineae</taxon>
        <taxon>Parmeliaceae</taxon>
        <taxon>Parmotrema</taxon>
    </lineage>
</organism>
<evidence type="ECO:0000313" key="3">
    <source>
        <dbReference type="EMBL" id="AUD56710.1"/>
    </source>
</evidence>
<keyword evidence="2" id="KW-1133">Transmembrane helix</keyword>
<keyword evidence="2" id="KW-0472">Membrane</keyword>
<proteinExistence type="predicted"/>
<evidence type="ECO:0000256" key="1">
    <source>
        <dbReference type="SAM" id="MobiDB-lite"/>
    </source>
</evidence>
<feature type="transmembrane region" description="Helical" evidence="2">
    <location>
        <begin position="211"/>
        <end position="237"/>
    </location>
</feature>
<feature type="transmembrane region" description="Helical" evidence="2">
    <location>
        <begin position="249"/>
        <end position="275"/>
    </location>
</feature>
<protein>
    <submittedName>
        <fullName evidence="3">Uncharacterized protein</fullName>
    </submittedName>
</protein>
<feature type="compositionally biased region" description="Basic and acidic residues" evidence="1">
    <location>
        <begin position="334"/>
        <end position="343"/>
    </location>
</feature>
<feature type="transmembrane region" description="Helical" evidence="2">
    <location>
        <begin position="62"/>
        <end position="84"/>
    </location>
</feature>
<feature type="compositionally biased region" description="Gly residues" evidence="1">
    <location>
        <begin position="294"/>
        <end position="318"/>
    </location>
</feature>
<dbReference type="EMBL" id="KY362439">
    <property type="protein sequence ID" value="AUD56710.1"/>
    <property type="molecule type" value="Genomic_DNA"/>
</dbReference>
<reference evidence="3" key="1">
    <citation type="submission" date="2016-12" db="EMBL/GenBank/DDBJ databases">
        <title>The complete mitochondrial genome of the lichenized fungus Parmotrema stuppeum.</title>
        <authorList>
            <person name="Goebl A.M."/>
            <person name="Stanley J.T.B."/>
            <person name="Pogoda C.S."/>
            <person name="Keepers K.G."/>
            <person name="White K."/>
            <person name="Tripp E.A."/>
            <person name="Lendemer J.C."/>
            <person name="Kane N.C."/>
        </authorList>
    </citation>
    <scope>NUCLEOTIDE SEQUENCE</scope>
</reference>
<accession>A0A2H4Y9V1</accession>
<evidence type="ECO:0000256" key="2">
    <source>
        <dbReference type="SAM" id="Phobius"/>
    </source>
</evidence>
<feature type="transmembrane region" description="Helical" evidence="2">
    <location>
        <begin position="35"/>
        <end position="56"/>
    </location>
</feature>
<sequence>MKPTKKMLIYSIFFLLFSNAINYTCEKSIIYSKKIICFLLLLLLLNFFLYFTFSYLLGSSSFLLHIGLALILLLHLIDYTNNFYYINKTRIGIKSYSRIDNILDVIIDIVLYLFTLILLVRSIITLIMSPVNSLLSAIFVKIKNIIISTFTSTPYYITLRSTYYKGGLSSLLNLLAILIYNITTNYVQHSLHYIIGFQCVCIYQANLGYDFWFIISLLHMIIHLPFFIISIGTYITIIDRNFYKKYPLLFILYGCACLFLFFVLIVLFIKFYGFIYDPFDGYFIQAKGDNGGNSGGRGTGSGPGSGPDSGPGPGGGDPGPSNIYPHTTNKKGKQKEENIGDEKTSHVNIAVSEYIRDADKIQDDKSLTVGERRQKLQELTEKRNKTSNKSSSSYSDEQALENSKNYLQKYKSVMHSGLTEKDKREKTWQ</sequence>
<keyword evidence="2" id="KW-0812">Transmembrane</keyword>
<feature type="compositionally biased region" description="Basic and acidic residues" evidence="1">
    <location>
        <begin position="361"/>
        <end position="384"/>
    </location>
</feature>
<feature type="transmembrane region" description="Helical" evidence="2">
    <location>
        <begin position="105"/>
        <end position="128"/>
    </location>
</feature>
<feature type="region of interest" description="Disordered" evidence="1">
    <location>
        <begin position="361"/>
        <end position="400"/>
    </location>
</feature>
<keyword evidence="3" id="KW-0496">Mitochondrion</keyword>
<feature type="transmembrane region" description="Helical" evidence="2">
    <location>
        <begin position="163"/>
        <end position="183"/>
    </location>
</feature>
<name>A0A2H4Y9V1_9LECA</name>
<dbReference type="AlphaFoldDB" id="A0A2H4Y9V1"/>